<dbReference type="AlphaFoldDB" id="A0A194V8W3"/>
<accession>A0A194V8W3</accession>
<organism evidence="1 2">
    <name type="scientific">Cytospora mali</name>
    <name type="common">Apple Valsa canker fungus</name>
    <name type="synonym">Valsa mali</name>
    <dbReference type="NCBI Taxonomy" id="578113"/>
    <lineage>
        <taxon>Eukaryota</taxon>
        <taxon>Fungi</taxon>
        <taxon>Dikarya</taxon>
        <taxon>Ascomycota</taxon>
        <taxon>Pezizomycotina</taxon>
        <taxon>Sordariomycetes</taxon>
        <taxon>Sordariomycetidae</taxon>
        <taxon>Diaporthales</taxon>
        <taxon>Cytosporaceae</taxon>
        <taxon>Cytospora</taxon>
    </lineage>
</organism>
<dbReference type="Proteomes" id="UP000078576">
    <property type="component" value="Unassembled WGS sequence"/>
</dbReference>
<gene>
    <name evidence="1" type="ORF">VP1G_11233</name>
</gene>
<sequence length="109" mass="12542">MTRESLYEYVRSKDPHGAISKKLIGWHDEPTYEANARAWNGRGYECYFCHRLFNQQALYHCPNCNCGRDFTTLAATINHLESESCGFVRFGNVQRGIGDMISRGRLIGY</sequence>
<evidence type="ECO:0000313" key="2">
    <source>
        <dbReference type="Proteomes" id="UP000078576"/>
    </source>
</evidence>
<proteinExistence type="predicted"/>
<dbReference type="EMBL" id="KN714748">
    <property type="protein sequence ID" value="KUI60318.1"/>
    <property type="molecule type" value="Genomic_DNA"/>
</dbReference>
<name>A0A194V8W3_CYTMA</name>
<dbReference type="STRING" id="694573.A0A194V8W3"/>
<protein>
    <submittedName>
        <fullName evidence="1">Uncharacterized protein</fullName>
    </submittedName>
</protein>
<evidence type="ECO:0000313" key="1">
    <source>
        <dbReference type="EMBL" id="KUI60318.1"/>
    </source>
</evidence>
<keyword evidence="2" id="KW-1185">Reference proteome</keyword>
<reference evidence="2" key="1">
    <citation type="submission" date="2014-12" db="EMBL/GenBank/DDBJ databases">
        <title>Genome Sequence of Valsa Canker Pathogens Uncovers a Specific Adaption of Colonization on Woody Bark.</title>
        <authorList>
            <person name="Yin Z."/>
            <person name="Liu H."/>
            <person name="Gao X."/>
            <person name="Li Z."/>
            <person name="Song N."/>
            <person name="Ke X."/>
            <person name="Dai Q."/>
            <person name="Wu Y."/>
            <person name="Sun Y."/>
            <person name="Xu J.-R."/>
            <person name="Kang Z.K."/>
            <person name="Wang L."/>
            <person name="Huang L."/>
        </authorList>
    </citation>
    <scope>NUCLEOTIDE SEQUENCE [LARGE SCALE GENOMIC DNA]</scope>
    <source>
        <strain evidence="2">SXYL134</strain>
    </source>
</reference>
<dbReference type="OrthoDB" id="6077919at2759"/>